<evidence type="ECO:0000256" key="1">
    <source>
        <dbReference type="SAM" id="MobiDB-lite"/>
    </source>
</evidence>
<evidence type="ECO:0000313" key="4">
    <source>
        <dbReference type="Proteomes" id="UP000059680"/>
    </source>
</evidence>
<feature type="compositionally biased region" description="Basic and acidic residues" evidence="1">
    <location>
        <begin position="123"/>
        <end position="134"/>
    </location>
</feature>
<gene>
    <name evidence="3" type="ordered locus">Os03g0212950</name>
    <name evidence="3" type="ORF">OSNPB_030212950</name>
</gene>
<feature type="signal peptide" evidence="2">
    <location>
        <begin position="1"/>
        <end position="20"/>
    </location>
</feature>
<dbReference type="EMBL" id="AP014959">
    <property type="protein sequence ID" value="BAS82934.1"/>
    <property type="molecule type" value="Genomic_DNA"/>
</dbReference>
<feature type="compositionally biased region" description="Basic and acidic residues" evidence="1">
    <location>
        <begin position="101"/>
        <end position="110"/>
    </location>
</feature>
<protein>
    <submittedName>
        <fullName evidence="3">Os03g0212950 protein</fullName>
    </submittedName>
</protein>
<keyword evidence="2" id="KW-0732">Signal</keyword>
<dbReference type="InParanoid" id="A0A0P0VUL2"/>
<organism evidence="3 4">
    <name type="scientific">Oryza sativa subsp. japonica</name>
    <name type="common">Rice</name>
    <dbReference type="NCBI Taxonomy" id="39947"/>
    <lineage>
        <taxon>Eukaryota</taxon>
        <taxon>Viridiplantae</taxon>
        <taxon>Streptophyta</taxon>
        <taxon>Embryophyta</taxon>
        <taxon>Tracheophyta</taxon>
        <taxon>Spermatophyta</taxon>
        <taxon>Magnoliopsida</taxon>
        <taxon>Liliopsida</taxon>
        <taxon>Poales</taxon>
        <taxon>Poaceae</taxon>
        <taxon>BOP clade</taxon>
        <taxon>Oryzoideae</taxon>
        <taxon>Oryzeae</taxon>
        <taxon>Oryzinae</taxon>
        <taxon>Oryza</taxon>
        <taxon>Oryza sativa</taxon>
    </lineage>
</organism>
<feature type="chain" id="PRO_5006056457" evidence="2">
    <location>
        <begin position="21"/>
        <end position="134"/>
    </location>
</feature>
<accession>A0A0P0VUL2</accession>
<reference evidence="4" key="1">
    <citation type="journal article" date="2005" name="Nature">
        <title>The map-based sequence of the rice genome.</title>
        <authorList>
            <consortium name="International rice genome sequencing project (IRGSP)"/>
            <person name="Matsumoto T."/>
            <person name="Wu J."/>
            <person name="Kanamori H."/>
            <person name="Katayose Y."/>
            <person name="Fujisawa M."/>
            <person name="Namiki N."/>
            <person name="Mizuno H."/>
            <person name="Yamamoto K."/>
            <person name="Antonio B.A."/>
            <person name="Baba T."/>
            <person name="Sakata K."/>
            <person name="Nagamura Y."/>
            <person name="Aoki H."/>
            <person name="Arikawa K."/>
            <person name="Arita K."/>
            <person name="Bito T."/>
            <person name="Chiden Y."/>
            <person name="Fujitsuka N."/>
            <person name="Fukunaka R."/>
            <person name="Hamada M."/>
            <person name="Harada C."/>
            <person name="Hayashi A."/>
            <person name="Hijishita S."/>
            <person name="Honda M."/>
            <person name="Hosokawa S."/>
            <person name="Ichikawa Y."/>
            <person name="Idonuma A."/>
            <person name="Iijima M."/>
            <person name="Ikeda M."/>
            <person name="Ikeno M."/>
            <person name="Ito K."/>
            <person name="Ito S."/>
            <person name="Ito T."/>
            <person name="Ito Y."/>
            <person name="Ito Y."/>
            <person name="Iwabuchi A."/>
            <person name="Kamiya K."/>
            <person name="Karasawa W."/>
            <person name="Kurita K."/>
            <person name="Katagiri S."/>
            <person name="Kikuta A."/>
            <person name="Kobayashi H."/>
            <person name="Kobayashi N."/>
            <person name="Machita K."/>
            <person name="Maehara T."/>
            <person name="Masukawa M."/>
            <person name="Mizubayashi T."/>
            <person name="Mukai Y."/>
            <person name="Nagasaki H."/>
            <person name="Nagata Y."/>
            <person name="Naito S."/>
            <person name="Nakashima M."/>
            <person name="Nakama Y."/>
            <person name="Nakamichi Y."/>
            <person name="Nakamura M."/>
            <person name="Meguro A."/>
            <person name="Negishi M."/>
            <person name="Ohta I."/>
            <person name="Ohta T."/>
            <person name="Okamoto M."/>
            <person name="Ono N."/>
            <person name="Saji S."/>
            <person name="Sakaguchi M."/>
            <person name="Sakai K."/>
            <person name="Shibata M."/>
            <person name="Shimokawa T."/>
            <person name="Song J."/>
            <person name="Takazaki Y."/>
            <person name="Terasawa K."/>
            <person name="Tsugane M."/>
            <person name="Tsuji K."/>
            <person name="Ueda S."/>
            <person name="Waki K."/>
            <person name="Yamagata H."/>
            <person name="Yamamoto M."/>
            <person name="Yamamoto S."/>
            <person name="Yamane H."/>
            <person name="Yoshiki S."/>
            <person name="Yoshihara R."/>
            <person name="Yukawa K."/>
            <person name="Zhong H."/>
            <person name="Yano M."/>
            <person name="Yuan Q."/>
            <person name="Ouyang S."/>
            <person name="Liu J."/>
            <person name="Jones K.M."/>
            <person name="Gansberger K."/>
            <person name="Moffat K."/>
            <person name="Hill J."/>
            <person name="Bera J."/>
            <person name="Fadrosh D."/>
            <person name="Jin S."/>
            <person name="Johri S."/>
            <person name="Kim M."/>
            <person name="Overton L."/>
            <person name="Reardon M."/>
            <person name="Tsitrin T."/>
            <person name="Vuong H."/>
            <person name="Weaver B."/>
            <person name="Ciecko A."/>
            <person name="Tallon L."/>
            <person name="Jackson J."/>
            <person name="Pai G."/>
            <person name="Aken S.V."/>
            <person name="Utterback T."/>
            <person name="Reidmuller S."/>
            <person name="Feldblyum T."/>
            <person name="Hsiao J."/>
            <person name="Zismann V."/>
            <person name="Iobst S."/>
            <person name="de Vazeille A.R."/>
            <person name="Buell C.R."/>
            <person name="Ying K."/>
            <person name="Li Y."/>
            <person name="Lu T."/>
            <person name="Huang Y."/>
            <person name="Zhao Q."/>
            <person name="Feng Q."/>
            <person name="Zhang L."/>
            <person name="Zhu J."/>
            <person name="Weng Q."/>
            <person name="Mu J."/>
            <person name="Lu Y."/>
            <person name="Fan D."/>
            <person name="Liu Y."/>
            <person name="Guan J."/>
            <person name="Zhang Y."/>
            <person name="Yu S."/>
            <person name="Liu X."/>
            <person name="Zhang Y."/>
            <person name="Hong G."/>
            <person name="Han B."/>
            <person name="Choisne N."/>
            <person name="Demange N."/>
            <person name="Orjeda G."/>
            <person name="Samain S."/>
            <person name="Cattolico L."/>
            <person name="Pelletier E."/>
            <person name="Couloux A."/>
            <person name="Segurens B."/>
            <person name="Wincker P."/>
            <person name="D'Hont A."/>
            <person name="Scarpelli C."/>
            <person name="Weissenbach J."/>
            <person name="Salanoubat M."/>
            <person name="Quetier F."/>
            <person name="Yu Y."/>
            <person name="Kim H.R."/>
            <person name="Rambo T."/>
            <person name="Currie J."/>
            <person name="Collura K."/>
            <person name="Luo M."/>
            <person name="Yang T."/>
            <person name="Ammiraju J.S.S."/>
            <person name="Engler F."/>
            <person name="Soderlund C."/>
            <person name="Wing R.A."/>
            <person name="Palmer L.E."/>
            <person name="de la Bastide M."/>
            <person name="Spiegel L."/>
            <person name="Nascimento L."/>
            <person name="Zutavern T."/>
            <person name="O'Shaughnessy A."/>
            <person name="Dike S."/>
            <person name="Dedhia N."/>
            <person name="Preston R."/>
            <person name="Balija V."/>
            <person name="McCombie W.R."/>
            <person name="Chow T."/>
            <person name="Chen H."/>
            <person name="Chung M."/>
            <person name="Chen C."/>
            <person name="Shaw J."/>
            <person name="Wu H."/>
            <person name="Hsiao K."/>
            <person name="Chao Y."/>
            <person name="Chu M."/>
            <person name="Cheng C."/>
            <person name="Hour A."/>
            <person name="Lee P."/>
            <person name="Lin S."/>
            <person name="Lin Y."/>
            <person name="Liou J."/>
            <person name="Liu S."/>
            <person name="Hsing Y."/>
            <person name="Raghuvanshi S."/>
            <person name="Mohanty A."/>
            <person name="Bharti A.K."/>
            <person name="Gaur A."/>
            <person name="Gupta V."/>
            <person name="Kumar D."/>
            <person name="Ravi V."/>
            <person name="Vij S."/>
            <person name="Kapur A."/>
            <person name="Khurana P."/>
            <person name="Khurana P."/>
            <person name="Khurana J.P."/>
            <person name="Tyagi A.K."/>
            <person name="Gaikwad K."/>
            <person name="Singh A."/>
            <person name="Dalal V."/>
            <person name="Srivastava S."/>
            <person name="Dixit A."/>
            <person name="Pal A.K."/>
            <person name="Ghazi I.A."/>
            <person name="Yadav M."/>
            <person name="Pandit A."/>
            <person name="Bhargava A."/>
            <person name="Sureshbabu K."/>
            <person name="Batra K."/>
            <person name="Sharma T.R."/>
            <person name="Mohapatra T."/>
            <person name="Singh N.K."/>
            <person name="Messing J."/>
            <person name="Nelson A.B."/>
            <person name="Fuks G."/>
            <person name="Kavchok S."/>
            <person name="Keizer G."/>
            <person name="Linton E."/>
            <person name="Llaca V."/>
            <person name="Song R."/>
            <person name="Tanyolac B."/>
            <person name="Young S."/>
            <person name="Ho-Il K."/>
            <person name="Hahn J.H."/>
            <person name="Sangsakoo G."/>
            <person name="Vanavichit A."/>
            <person name="de Mattos Luiz.A.T."/>
            <person name="Zimmer P.D."/>
            <person name="Malone G."/>
            <person name="Dellagostin O."/>
            <person name="de Oliveira A.C."/>
            <person name="Bevan M."/>
            <person name="Bancroft I."/>
            <person name="Minx P."/>
            <person name="Cordum H."/>
            <person name="Wilson R."/>
            <person name="Cheng Z."/>
            <person name="Jin W."/>
            <person name="Jiang J."/>
            <person name="Leong S.A."/>
            <person name="Iwama H."/>
            <person name="Gojobori T."/>
            <person name="Itoh T."/>
            <person name="Niimura Y."/>
            <person name="Fujii Y."/>
            <person name="Habara T."/>
            <person name="Sakai H."/>
            <person name="Sato Y."/>
            <person name="Wilson G."/>
            <person name="Kumar K."/>
            <person name="McCouch S."/>
            <person name="Juretic N."/>
            <person name="Hoen D."/>
            <person name="Wright S."/>
            <person name="Bruskiewich R."/>
            <person name="Bureau T."/>
            <person name="Miyao A."/>
            <person name="Hirochika H."/>
            <person name="Nishikawa T."/>
            <person name="Kadowaki K."/>
            <person name="Sugiura M."/>
            <person name="Burr B."/>
            <person name="Sasaki T."/>
        </authorList>
    </citation>
    <scope>NUCLEOTIDE SEQUENCE [LARGE SCALE GENOMIC DNA]</scope>
    <source>
        <strain evidence="4">cv. Nipponbare</strain>
    </source>
</reference>
<evidence type="ECO:0000256" key="2">
    <source>
        <dbReference type="SAM" id="SignalP"/>
    </source>
</evidence>
<evidence type="ECO:0000313" key="3">
    <source>
        <dbReference type="EMBL" id="BAS82934.1"/>
    </source>
</evidence>
<sequence>MEMNGLLLIHALTVFSDVHWWAVVPFLDIVHQAPHPSGHNVQPYRICLRNNSTPRFKFSADGAGVCQGVVEQCPDDVGVVVPRVVGGVVVYADEIQRPLDDGGLIRREPRQPLPHPRPHRRRVGGEESLAHHPS</sequence>
<name>A0A0P0VUL2_ORYSJ</name>
<proteinExistence type="predicted"/>
<dbReference type="AlphaFoldDB" id="A0A0P0VUL2"/>
<reference evidence="3 4" key="2">
    <citation type="journal article" date="2013" name="Plant Cell Physiol.">
        <title>Rice Annotation Project Database (RAP-DB): an integrative and interactive database for rice genomics.</title>
        <authorList>
            <person name="Sakai H."/>
            <person name="Lee S.S."/>
            <person name="Tanaka T."/>
            <person name="Numa H."/>
            <person name="Kim J."/>
            <person name="Kawahara Y."/>
            <person name="Wakimoto H."/>
            <person name="Yang C.C."/>
            <person name="Iwamoto M."/>
            <person name="Abe T."/>
            <person name="Yamada Y."/>
            <person name="Muto A."/>
            <person name="Inokuchi H."/>
            <person name="Ikemura T."/>
            <person name="Matsumoto T."/>
            <person name="Sasaki T."/>
            <person name="Itoh T."/>
        </authorList>
    </citation>
    <scope>NUCLEOTIDE SEQUENCE [LARGE SCALE GENOMIC DNA]</scope>
    <source>
        <strain evidence="4">cv. Nipponbare</strain>
    </source>
</reference>
<dbReference type="Gramene" id="Os03t0212950-00">
    <property type="protein sequence ID" value="Os03t0212950-00"/>
    <property type="gene ID" value="Os03g0212950"/>
</dbReference>
<feature type="region of interest" description="Disordered" evidence="1">
    <location>
        <begin position="101"/>
        <end position="134"/>
    </location>
</feature>
<keyword evidence="4" id="KW-1185">Reference proteome</keyword>
<reference evidence="3 4" key="3">
    <citation type="journal article" date="2013" name="Rice">
        <title>Improvement of the Oryza sativa Nipponbare reference genome using next generation sequence and optical map data.</title>
        <authorList>
            <person name="Kawahara Y."/>
            <person name="de la Bastide M."/>
            <person name="Hamilton J.P."/>
            <person name="Kanamori H."/>
            <person name="McCombie W.R."/>
            <person name="Ouyang S."/>
            <person name="Schwartz D.C."/>
            <person name="Tanaka T."/>
            <person name="Wu J."/>
            <person name="Zhou S."/>
            <person name="Childs K.L."/>
            <person name="Davidson R.M."/>
            <person name="Lin H."/>
            <person name="Quesada-Ocampo L."/>
            <person name="Vaillancourt B."/>
            <person name="Sakai H."/>
            <person name="Lee S.S."/>
            <person name="Kim J."/>
            <person name="Numa H."/>
            <person name="Itoh T."/>
            <person name="Buell C.R."/>
            <person name="Matsumoto T."/>
        </authorList>
    </citation>
    <scope>NUCLEOTIDE SEQUENCE [LARGE SCALE GENOMIC DNA]</scope>
    <source>
        <strain evidence="4">cv. Nipponbare</strain>
    </source>
</reference>
<dbReference type="PaxDb" id="39947-A0A0P0VUL2"/>
<dbReference type="Proteomes" id="UP000059680">
    <property type="component" value="Chromosome 3"/>
</dbReference>